<keyword evidence="4" id="KW-0255">Endonuclease</keyword>
<dbReference type="GO" id="GO:0004519">
    <property type="term" value="F:endonuclease activity"/>
    <property type="evidence" value="ECO:0007669"/>
    <property type="project" value="UniProtKB-KW"/>
</dbReference>
<gene>
    <name evidence="4" type="ORF">E4Q23_11065</name>
</gene>
<dbReference type="Proteomes" id="UP000749010">
    <property type="component" value="Unassembled WGS sequence"/>
</dbReference>
<dbReference type="InterPro" id="IPR007560">
    <property type="entry name" value="Restrct_endonuc_IV_Mrr"/>
</dbReference>
<dbReference type="PANTHER" id="PTHR30015:SF7">
    <property type="entry name" value="TYPE IV METHYL-DIRECTED RESTRICTION ENZYME ECOKMRR"/>
    <property type="match status" value="1"/>
</dbReference>
<dbReference type="InterPro" id="IPR011856">
    <property type="entry name" value="tRNA_endonuc-like_dom_sf"/>
</dbReference>
<evidence type="ECO:0000313" key="4">
    <source>
        <dbReference type="EMBL" id="NMQ28245.1"/>
    </source>
</evidence>
<comment type="caution">
    <text evidence="4">The sequence shown here is derived from an EMBL/GenBank/DDBJ whole genome shotgun (WGS) entry which is preliminary data.</text>
</comment>
<dbReference type="Pfam" id="PF14338">
    <property type="entry name" value="Mrr_N"/>
    <property type="match status" value="1"/>
</dbReference>
<reference evidence="4 5" key="1">
    <citation type="submission" date="2019-03" db="EMBL/GenBank/DDBJ databases">
        <title>Metabolic reconstructions from genomes of highly enriched 'Candidatus Accumulibacter' and 'Candidatus Competibacter' bioreactor populations.</title>
        <authorList>
            <person name="Annavajhala M.K."/>
            <person name="Welles L."/>
            <person name="Abbas B."/>
            <person name="Sorokin D."/>
            <person name="Park H."/>
            <person name="Van Loosdrecht M."/>
            <person name="Chandran K."/>
        </authorList>
    </citation>
    <scope>NUCLEOTIDE SEQUENCE [LARGE SCALE GENOMIC DNA]</scope>
    <source>
        <strain evidence="4 5">SBR_S</strain>
    </source>
</reference>
<evidence type="ECO:0000256" key="1">
    <source>
        <dbReference type="SAM" id="MobiDB-lite"/>
    </source>
</evidence>
<keyword evidence="4" id="KW-0378">Hydrolase</keyword>
<dbReference type="RefSeq" id="WP_169066701.1">
    <property type="nucleotide sequence ID" value="NZ_SPMY01000029.1"/>
</dbReference>
<protein>
    <submittedName>
        <fullName evidence="4">Restriction endonuclease</fullName>
    </submittedName>
</protein>
<dbReference type="InterPro" id="IPR011335">
    <property type="entry name" value="Restrct_endonuc-II-like"/>
</dbReference>
<organism evidence="4 5">
    <name type="scientific">Candidatus Accumulibacter phosphatis</name>
    <dbReference type="NCBI Taxonomy" id="327160"/>
    <lineage>
        <taxon>Bacteria</taxon>
        <taxon>Pseudomonadati</taxon>
        <taxon>Pseudomonadota</taxon>
        <taxon>Betaproteobacteria</taxon>
        <taxon>Candidatus Accumulibacter</taxon>
    </lineage>
</organism>
<dbReference type="EMBL" id="SPMY01000029">
    <property type="protein sequence ID" value="NMQ28245.1"/>
    <property type="molecule type" value="Genomic_DNA"/>
</dbReference>
<keyword evidence="4" id="KW-0540">Nuclease</keyword>
<dbReference type="SUPFAM" id="SSF52980">
    <property type="entry name" value="Restriction endonuclease-like"/>
    <property type="match status" value="1"/>
</dbReference>
<evidence type="ECO:0000259" key="2">
    <source>
        <dbReference type="Pfam" id="PF04471"/>
    </source>
</evidence>
<proteinExistence type="predicted"/>
<accession>A0ABX1TVL9</accession>
<dbReference type="InterPro" id="IPR025745">
    <property type="entry name" value="Mrr-like_N_dom"/>
</dbReference>
<keyword evidence="5" id="KW-1185">Reference proteome</keyword>
<feature type="region of interest" description="Disordered" evidence="1">
    <location>
        <begin position="299"/>
        <end position="319"/>
    </location>
</feature>
<evidence type="ECO:0000259" key="3">
    <source>
        <dbReference type="Pfam" id="PF14338"/>
    </source>
</evidence>
<dbReference type="PANTHER" id="PTHR30015">
    <property type="entry name" value="MRR RESTRICTION SYSTEM PROTEIN"/>
    <property type="match status" value="1"/>
</dbReference>
<feature type="domain" description="Restriction system protein Mrr-like N-terminal" evidence="3">
    <location>
        <begin position="15"/>
        <end position="95"/>
    </location>
</feature>
<dbReference type="InterPro" id="IPR052906">
    <property type="entry name" value="Type_IV_Methyl-Rstrct_Enzyme"/>
</dbReference>
<evidence type="ECO:0000313" key="5">
    <source>
        <dbReference type="Proteomes" id="UP000749010"/>
    </source>
</evidence>
<name>A0ABX1TVL9_9PROT</name>
<sequence length="319" mass="35283">MSQSATAKKHAEFLQWMPHILDALRELGGSATPREVCDSVARLANVRDEKRFARLGSGSLRFPNQVAWGRQYLVWEGLLQSPKHGIWMLTASSKELHLTLDQAREIVRKWVAIHAKKPVQAPQAPQLPLETTVDQASLTSPSNAYGEELLLQLQALSPESFEQFCADLLKHLGLERVRVTGGTGDKGIDGEGYLPLGPIVTAKIAFQCKRYSGSVSPSAVQAFQGAIGDAEKGIFFTTGYFTDSARDAARRPGCKPIELIDGDRLIELLELHEFGLLPAKTYEIDYTLLSNYERDPMKSVDELPSKMSPGTRRKHGARE</sequence>
<dbReference type="Pfam" id="PF04471">
    <property type="entry name" value="Mrr_cat"/>
    <property type="match status" value="1"/>
</dbReference>
<dbReference type="Gene3D" id="3.40.1350.10">
    <property type="match status" value="1"/>
</dbReference>
<feature type="domain" description="Restriction endonuclease type IV Mrr" evidence="2">
    <location>
        <begin position="153"/>
        <end position="269"/>
    </location>
</feature>